<feature type="domain" description="C2H2-type" evidence="7">
    <location>
        <begin position="400"/>
        <end position="427"/>
    </location>
</feature>
<feature type="region of interest" description="Disordered" evidence="6">
    <location>
        <begin position="368"/>
        <end position="399"/>
    </location>
</feature>
<accession>A0AAV7P0D5</accession>
<evidence type="ECO:0000259" key="8">
    <source>
        <dbReference type="PROSITE" id="PS50805"/>
    </source>
</evidence>
<dbReference type="PANTHER" id="PTHR23232">
    <property type="entry name" value="KRAB DOMAIN C2H2 ZINC FINGER"/>
    <property type="match status" value="1"/>
</dbReference>
<dbReference type="InterPro" id="IPR050169">
    <property type="entry name" value="Krueppel_C2H2_ZnF"/>
</dbReference>
<comment type="caution">
    <text evidence="9">The sequence shown here is derived from an EMBL/GenBank/DDBJ whole genome shotgun (WGS) entry which is preliminary data.</text>
</comment>
<dbReference type="Gene3D" id="6.10.140.140">
    <property type="match status" value="1"/>
</dbReference>
<evidence type="ECO:0000256" key="5">
    <source>
        <dbReference type="PROSITE-ProRule" id="PRU00042"/>
    </source>
</evidence>
<dbReference type="InterPro" id="IPR013087">
    <property type="entry name" value="Znf_C2H2_type"/>
</dbReference>
<gene>
    <name evidence="9" type="ORF">NDU88_000197</name>
</gene>
<evidence type="ECO:0000313" key="9">
    <source>
        <dbReference type="EMBL" id="KAJ1121677.1"/>
    </source>
</evidence>
<dbReference type="AlphaFoldDB" id="A0AAV7P0D5"/>
<dbReference type="FunFam" id="3.30.160.60:FF:000925">
    <property type="entry name" value="Zinc finger protein 668"/>
    <property type="match status" value="1"/>
</dbReference>
<proteinExistence type="predicted"/>
<keyword evidence="2" id="KW-0677">Repeat</keyword>
<organism evidence="9 10">
    <name type="scientific">Pleurodeles waltl</name>
    <name type="common">Iberian ribbed newt</name>
    <dbReference type="NCBI Taxonomy" id="8319"/>
    <lineage>
        <taxon>Eukaryota</taxon>
        <taxon>Metazoa</taxon>
        <taxon>Chordata</taxon>
        <taxon>Craniata</taxon>
        <taxon>Vertebrata</taxon>
        <taxon>Euteleostomi</taxon>
        <taxon>Amphibia</taxon>
        <taxon>Batrachia</taxon>
        <taxon>Caudata</taxon>
        <taxon>Salamandroidea</taxon>
        <taxon>Salamandridae</taxon>
        <taxon>Pleurodelinae</taxon>
        <taxon>Pleurodeles</taxon>
    </lineage>
</organism>
<dbReference type="SUPFAM" id="SSF109640">
    <property type="entry name" value="KRAB domain (Kruppel-associated box)"/>
    <property type="match status" value="1"/>
</dbReference>
<dbReference type="InterPro" id="IPR001909">
    <property type="entry name" value="KRAB"/>
</dbReference>
<keyword evidence="4" id="KW-0862">Zinc</keyword>
<dbReference type="CDD" id="cd07765">
    <property type="entry name" value="KRAB_A-box"/>
    <property type="match status" value="1"/>
</dbReference>
<sequence length="495" mass="55616">MSERPSEEGQVKFRDVSVCFSEEEWKTLYQWQKDFYQNVIKEIHQALFLMGYQIVHPDNLLQVYRGKDSYVPVSRAGEHTELQEPGSSSLPEVIPDVLFRISHKEESDCGERQHSDEAGSCNSASSCFPVVTAAFSLTKEQELQLYPALQQNLQRREKSDHPSTGFPVWESAVSLENEDKSARFLKGFPGAGEEGHAETRAGRKAVPEVVAADIKEEEKEVSFSQQQDCRVIDVSGAEGGERVNSLKKVGEPLTCCKTEASDRRMKSLKNVGEAMACSRTEDPIDKKLPDLLQRSFENPSSRTTLWSGSCLATSGEKVTQCESVRSHIEYLRAYREGGKLKMSWKVNEPKTDLENSEFINSLLRLQNTQASQKRNQRNESSRPQSESVNPLEKPPPAKPYACTDCDKSFASKTKLVDHYRTHTEAEGGLPGSQYLSYGALAAPVQRLHPALDPEAPTQELLQTLLTVGRGRHLLSWLYKMVVTMWVDDLPSLRDK</sequence>
<dbReference type="SMART" id="SM00349">
    <property type="entry name" value="KRAB"/>
    <property type="match status" value="1"/>
</dbReference>
<dbReference type="Pfam" id="PF01352">
    <property type="entry name" value="KRAB"/>
    <property type="match status" value="1"/>
</dbReference>
<evidence type="ECO:0000259" key="7">
    <source>
        <dbReference type="PROSITE" id="PS50157"/>
    </source>
</evidence>
<dbReference type="GO" id="GO:0008270">
    <property type="term" value="F:zinc ion binding"/>
    <property type="evidence" value="ECO:0007669"/>
    <property type="project" value="UniProtKB-KW"/>
</dbReference>
<dbReference type="SMART" id="SM00355">
    <property type="entry name" value="ZnF_C2H2"/>
    <property type="match status" value="1"/>
</dbReference>
<dbReference type="PANTHER" id="PTHR23232:SF152">
    <property type="entry name" value="ZINC FINGER PROTEIN 182"/>
    <property type="match status" value="1"/>
</dbReference>
<keyword evidence="3 5" id="KW-0863">Zinc-finger</keyword>
<dbReference type="GO" id="GO:0006355">
    <property type="term" value="P:regulation of DNA-templated transcription"/>
    <property type="evidence" value="ECO:0007669"/>
    <property type="project" value="InterPro"/>
</dbReference>
<dbReference type="Gene3D" id="3.30.160.60">
    <property type="entry name" value="Classic Zinc Finger"/>
    <property type="match status" value="1"/>
</dbReference>
<dbReference type="InterPro" id="IPR036051">
    <property type="entry name" value="KRAB_dom_sf"/>
</dbReference>
<evidence type="ECO:0000256" key="1">
    <source>
        <dbReference type="ARBA" id="ARBA00022723"/>
    </source>
</evidence>
<keyword evidence="10" id="KW-1185">Reference proteome</keyword>
<dbReference type="PROSITE" id="PS50157">
    <property type="entry name" value="ZINC_FINGER_C2H2_2"/>
    <property type="match status" value="1"/>
</dbReference>
<dbReference type="InterPro" id="IPR036236">
    <property type="entry name" value="Znf_C2H2_sf"/>
</dbReference>
<dbReference type="PROSITE" id="PS00028">
    <property type="entry name" value="ZINC_FINGER_C2H2_1"/>
    <property type="match status" value="1"/>
</dbReference>
<dbReference type="Proteomes" id="UP001066276">
    <property type="component" value="Chromosome 7"/>
</dbReference>
<dbReference type="PROSITE" id="PS50805">
    <property type="entry name" value="KRAB"/>
    <property type="match status" value="1"/>
</dbReference>
<evidence type="ECO:0000256" key="4">
    <source>
        <dbReference type="ARBA" id="ARBA00022833"/>
    </source>
</evidence>
<name>A0AAV7P0D5_PLEWA</name>
<feature type="domain" description="KRAB" evidence="8">
    <location>
        <begin position="11"/>
        <end position="82"/>
    </location>
</feature>
<evidence type="ECO:0000256" key="6">
    <source>
        <dbReference type="SAM" id="MobiDB-lite"/>
    </source>
</evidence>
<evidence type="ECO:0000313" key="10">
    <source>
        <dbReference type="Proteomes" id="UP001066276"/>
    </source>
</evidence>
<dbReference type="Pfam" id="PF00096">
    <property type="entry name" value="zf-C2H2"/>
    <property type="match status" value="1"/>
</dbReference>
<evidence type="ECO:0000256" key="3">
    <source>
        <dbReference type="ARBA" id="ARBA00022771"/>
    </source>
</evidence>
<evidence type="ECO:0000256" key="2">
    <source>
        <dbReference type="ARBA" id="ARBA00022737"/>
    </source>
</evidence>
<protein>
    <submittedName>
        <fullName evidence="9">Uncharacterized protein</fullName>
    </submittedName>
</protein>
<dbReference type="SUPFAM" id="SSF57667">
    <property type="entry name" value="beta-beta-alpha zinc fingers"/>
    <property type="match status" value="1"/>
</dbReference>
<dbReference type="EMBL" id="JANPWB010000011">
    <property type="protein sequence ID" value="KAJ1121677.1"/>
    <property type="molecule type" value="Genomic_DNA"/>
</dbReference>
<keyword evidence="1" id="KW-0479">Metal-binding</keyword>
<reference evidence="9" key="1">
    <citation type="journal article" date="2022" name="bioRxiv">
        <title>Sequencing and chromosome-scale assembly of the giantPleurodeles waltlgenome.</title>
        <authorList>
            <person name="Brown T."/>
            <person name="Elewa A."/>
            <person name="Iarovenko S."/>
            <person name="Subramanian E."/>
            <person name="Araus A.J."/>
            <person name="Petzold A."/>
            <person name="Susuki M."/>
            <person name="Suzuki K.-i.T."/>
            <person name="Hayashi T."/>
            <person name="Toyoda A."/>
            <person name="Oliveira C."/>
            <person name="Osipova E."/>
            <person name="Leigh N.D."/>
            <person name="Simon A."/>
            <person name="Yun M.H."/>
        </authorList>
    </citation>
    <scope>NUCLEOTIDE SEQUENCE</scope>
    <source>
        <strain evidence="9">20211129_DDA</strain>
        <tissue evidence="9">Liver</tissue>
    </source>
</reference>